<feature type="transmembrane region" description="Helical" evidence="1">
    <location>
        <begin position="6"/>
        <end position="23"/>
    </location>
</feature>
<organism evidence="2">
    <name type="scientific">viral metagenome</name>
    <dbReference type="NCBI Taxonomy" id="1070528"/>
    <lineage>
        <taxon>unclassified sequences</taxon>
        <taxon>metagenomes</taxon>
        <taxon>organismal metagenomes</taxon>
    </lineage>
</organism>
<keyword evidence="1" id="KW-1133">Transmembrane helix</keyword>
<feature type="transmembrane region" description="Helical" evidence="1">
    <location>
        <begin position="35"/>
        <end position="52"/>
    </location>
</feature>
<keyword evidence="1" id="KW-0472">Membrane</keyword>
<reference evidence="2" key="1">
    <citation type="journal article" date="2020" name="Nature">
        <title>Giant virus diversity and host interactions through global metagenomics.</title>
        <authorList>
            <person name="Schulz F."/>
            <person name="Roux S."/>
            <person name="Paez-Espino D."/>
            <person name="Jungbluth S."/>
            <person name="Walsh D.A."/>
            <person name="Denef V.J."/>
            <person name="McMahon K.D."/>
            <person name="Konstantinidis K.T."/>
            <person name="Eloe-Fadrosh E.A."/>
            <person name="Kyrpides N.C."/>
            <person name="Woyke T."/>
        </authorList>
    </citation>
    <scope>NUCLEOTIDE SEQUENCE</scope>
    <source>
        <strain evidence="2">GVMAG-M-3300025860-25</strain>
    </source>
</reference>
<keyword evidence="1" id="KW-0812">Transmembrane</keyword>
<feature type="transmembrane region" description="Helical" evidence="1">
    <location>
        <begin position="108"/>
        <end position="125"/>
    </location>
</feature>
<protein>
    <submittedName>
        <fullName evidence="2">Uncharacterized protein</fullName>
    </submittedName>
</protein>
<proteinExistence type="predicted"/>
<evidence type="ECO:0000313" key="2">
    <source>
        <dbReference type="EMBL" id="QHU01244.1"/>
    </source>
</evidence>
<name>A0A6C0JCB2_9ZZZZ</name>
<accession>A0A6C0JCB2</accession>
<dbReference type="EMBL" id="MN740336">
    <property type="protein sequence ID" value="QHU01244.1"/>
    <property type="molecule type" value="Genomic_DNA"/>
</dbReference>
<sequence>MIILLLNLVHFILLFSPIVIYFIPIKFMKYIKYIFKYGFLLLLLIPIHWMLLDNKCVFTLVTKYFGDMDDVETESGFSEKYLKWLYQPIMNIIGWKWNSNGLFKMVNLHWGINFFLLWYFLFFVGKCNLI</sequence>
<evidence type="ECO:0000256" key="1">
    <source>
        <dbReference type="SAM" id="Phobius"/>
    </source>
</evidence>
<dbReference type="AlphaFoldDB" id="A0A6C0JCB2"/>